<dbReference type="EMBL" id="VIFM01000269">
    <property type="protein sequence ID" value="TQF10246.1"/>
    <property type="molecule type" value="Genomic_DNA"/>
</dbReference>
<dbReference type="AlphaFoldDB" id="A0A540WMK5"/>
<feature type="transmembrane region" description="Helical" evidence="1">
    <location>
        <begin position="308"/>
        <end position="326"/>
    </location>
</feature>
<feature type="transmembrane region" description="Helical" evidence="1">
    <location>
        <begin position="44"/>
        <end position="62"/>
    </location>
</feature>
<dbReference type="InterPro" id="IPR025513">
    <property type="entry name" value="DUF4401"/>
</dbReference>
<proteinExistence type="predicted"/>
<feature type="transmembrane region" description="Helical" evidence="1">
    <location>
        <begin position="74"/>
        <end position="91"/>
    </location>
</feature>
<feature type="domain" description="DUF4401" evidence="2">
    <location>
        <begin position="43"/>
        <end position="355"/>
    </location>
</feature>
<feature type="transmembrane region" description="Helical" evidence="1">
    <location>
        <begin position="103"/>
        <end position="121"/>
    </location>
</feature>
<organism evidence="3 4">
    <name type="scientific">Myxococcus llanfairpwllgwyngyllgogerychwyrndrobwllllantysiliogogogochensis</name>
    <dbReference type="NCBI Taxonomy" id="2590453"/>
    <lineage>
        <taxon>Bacteria</taxon>
        <taxon>Pseudomonadati</taxon>
        <taxon>Myxococcota</taxon>
        <taxon>Myxococcia</taxon>
        <taxon>Myxococcales</taxon>
        <taxon>Cystobacterineae</taxon>
        <taxon>Myxococcaceae</taxon>
        <taxon>Myxococcus</taxon>
    </lineage>
</organism>
<dbReference type="RefSeq" id="WP_141647964.1">
    <property type="nucleotide sequence ID" value="NZ_VIFM01000269.1"/>
</dbReference>
<reference evidence="3 4" key="1">
    <citation type="submission" date="2019-06" db="EMBL/GenBank/DDBJ databases">
        <authorList>
            <person name="Livingstone P."/>
            <person name="Whitworth D."/>
        </authorList>
    </citation>
    <scope>NUCLEOTIDE SEQUENCE [LARGE SCALE GENOMIC DNA]</scope>
    <source>
        <strain evidence="3 4">AM401</strain>
    </source>
</reference>
<evidence type="ECO:0000313" key="3">
    <source>
        <dbReference type="EMBL" id="TQF10246.1"/>
    </source>
</evidence>
<evidence type="ECO:0000313" key="4">
    <source>
        <dbReference type="Proteomes" id="UP000315369"/>
    </source>
</evidence>
<protein>
    <submittedName>
        <fullName evidence="3">DUF4401 domain-containing protein</fullName>
    </submittedName>
</protein>
<feature type="transmembrane region" description="Helical" evidence="1">
    <location>
        <begin position="160"/>
        <end position="191"/>
    </location>
</feature>
<keyword evidence="1" id="KW-0812">Transmembrane</keyword>
<feature type="transmembrane region" description="Helical" evidence="1">
    <location>
        <begin position="203"/>
        <end position="224"/>
    </location>
</feature>
<feature type="transmembrane region" description="Helical" evidence="1">
    <location>
        <begin position="332"/>
        <end position="353"/>
    </location>
</feature>
<feature type="transmembrane region" description="Helical" evidence="1">
    <location>
        <begin position="236"/>
        <end position="256"/>
    </location>
</feature>
<dbReference type="OrthoDB" id="5495410at2"/>
<keyword evidence="4" id="KW-1185">Reference proteome</keyword>
<evidence type="ECO:0000259" key="2">
    <source>
        <dbReference type="Pfam" id="PF14351"/>
    </source>
</evidence>
<dbReference type="Pfam" id="PF14351">
    <property type="entry name" value="DUF4401"/>
    <property type="match status" value="1"/>
</dbReference>
<evidence type="ECO:0000256" key="1">
    <source>
        <dbReference type="SAM" id="Phobius"/>
    </source>
</evidence>
<accession>A0A540WMK5</accession>
<sequence length="367" mass="38538">MSLRPSLRHVIQELQREHQLDEHAEARALATLEVHQRSSTATPWFVKALAGFGAWVSAAFLLSFFGCTGLYKEQAALLCLGVLLCVGATFLRRSGQGAFLEQLALALALAGVGLTTSGIAFMARDEIIPAVAHFIVCAALLVTFPDPVMRFLATFNMAGAALFILWDALGGVGLDLGILACAALAHGLFLFQSRLSAGPRGALVGPAAFALASGLPLVLLARGLPDVIGTFLFERAALPIPALTVGLTTITLFTAWNVMRELELDPTGVAGAAVFAALTVTALITPHTPAVIAAVGLLTLGFHRRSSILLGIAVAFLIASGAWYYYDLGLTLLAKAIALAGSGLVLLALRWVLTRRYPTASTPAEAR</sequence>
<dbReference type="Proteomes" id="UP000315369">
    <property type="component" value="Unassembled WGS sequence"/>
</dbReference>
<name>A0A540WMK5_9BACT</name>
<gene>
    <name evidence="3" type="ORF">FJV41_40450</name>
</gene>
<feature type="transmembrane region" description="Helical" evidence="1">
    <location>
        <begin position="268"/>
        <end position="301"/>
    </location>
</feature>
<keyword evidence="1" id="KW-0472">Membrane</keyword>
<feature type="transmembrane region" description="Helical" evidence="1">
    <location>
        <begin position="127"/>
        <end position="148"/>
    </location>
</feature>
<keyword evidence="1" id="KW-1133">Transmembrane helix</keyword>
<comment type="caution">
    <text evidence="3">The sequence shown here is derived from an EMBL/GenBank/DDBJ whole genome shotgun (WGS) entry which is preliminary data.</text>
</comment>